<proteinExistence type="predicted"/>
<protein>
    <submittedName>
        <fullName evidence="2">E3 ubiquitin-protein ligase SH3RF1</fullName>
    </submittedName>
</protein>
<name>A0A8J6KVP5_MICOH</name>
<feature type="region of interest" description="Disordered" evidence="1">
    <location>
        <begin position="1"/>
        <end position="32"/>
    </location>
</feature>
<feature type="compositionally biased region" description="Polar residues" evidence="1">
    <location>
        <begin position="90"/>
        <end position="99"/>
    </location>
</feature>
<gene>
    <name evidence="2" type="ORF">LTLLF_149810</name>
</gene>
<organism evidence="2 3">
    <name type="scientific">Microtus ochrogaster</name>
    <name type="common">Prairie vole</name>
    <dbReference type="NCBI Taxonomy" id="79684"/>
    <lineage>
        <taxon>Eukaryota</taxon>
        <taxon>Metazoa</taxon>
        <taxon>Chordata</taxon>
        <taxon>Craniata</taxon>
        <taxon>Vertebrata</taxon>
        <taxon>Euteleostomi</taxon>
        <taxon>Mammalia</taxon>
        <taxon>Eutheria</taxon>
        <taxon>Euarchontoglires</taxon>
        <taxon>Glires</taxon>
        <taxon>Rodentia</taxon>
        <taxon>Myomorpha</taxon>
        <taxon>Muroidea</taxon>
        <taxon>Cricetidae</taxon>
        <taxon>Arvicolinae</taxon>
        <taxon>Microtus</taxon>
    </lineage>
</organism>
<feature type="compositionally biased region" description="Basic and acidic residues" evidence="1">
    <location>
        <begin position="8"/>
        <end position="19"/>
    </location>
</feature>
<evidence type="ECO:0000313" key="2">
    <source>
        <dbReference type="EMBL" id="KAH0511836.1"/>
    </source>
</evidence>
<feature type="region of interest" description="Disordered" evidence="1">
    <location>
        <begin position="49"/>
        <end position="105"/>
    </location>
</feature>
<dbReference type="EMBL" id="JAATJU010022151">
    <property type="protein sequence ID" value="KAH0511836.1"/>
    <property type="molecule type" value="Genomic_DNA"/>
</dbReference>
<dbReference type="Proteomes" id="UP000710432">
    <property type="component" value="Unassembled WGS sequence"/>
</dbReference>
<evidence type="ECO:0000313" key="3">
    <source>
        <dbReference type="Proteomes" id="UP000710432"/>
    </source>
</evidence>
<comment type="caution">
    <text evidence="2">The sequence shown here is derived from an EMBL/GenBank/DDBJ whole genome shotgun (WGS) entry which is preliminary data.</text>
</comment>
<accession>A0A8J6KVP5</accession>
<reference evidence="2" key="1">
    <citation type="submission" date="2020-03" db="EMBL/GenBank/DDBJ databases">
        <title>Studies in the Genomics of Life Span.</title>
        <authorList>
            <person name="Glass D."/>
        </authorList>
    </citation>
    <scope>NUCLEOTIDE SEQUENCE</scope>
    <source>
        <strain evidence="2">LTLLF</strain>
        <tissue evidence="2">Muscle</tissue>
    </source>
</reference>
<evidence type="ECO:0000256" key="1">
    <source>
        <dbReference type="SAM" id="MobiDB-lite"/>
    </source>
</evidence>
<sequence>MWNSSAVKPDKDIKKEKKGLLVPPPDVSPSPSLTCSKLGAGCRGGVLQGALGPELPLAGNHGWAGSSNADREGPVVSGTAASAPDAFHSKASSPYSSVPTGPAPQ</sequence>
<dbReference type="AlphaFoldDB" id="A0A8J6KVP5"/>